<name>A0A0G0B4M8_9BACT</name>
<sequence>MENADLNNETKPLKQDGVRRRFLMEFMLDGKVERDEVDCEDWSKAKHFIQRKYKLQDEPRVILEKCECEEPNEEPIKICVNCNGYVE</sequence>
<comment type="caution">
    <text evidence="1">The sequence shown here is derived from an EMBL/GenBank/DDBJ whole genome shotgun (WGS) entry which is preliminary data.</text>
</comment>
<dbReference type="Proteomes" id="UP000033866">
    <property type="component" value="Unassembled WGS sequence"/>
</dbReference>
<organism evidence="1 2">
    <name type="scientific">candidate division WS6 bacterium GW2011_GWE1_34_7</name>
    <dbReference type="NCBI Taxonomy" id="1619093"/>
    <lineage>
        <taxon>Bacteria</taxon>
        <taxon>Candidatus Dojkabacteria</taxon>
    </lineage>
</organism>
<dbReference type="AlphaFoldDB" id="A0A0G0B4M8"/>
<evidence type="ECO:0000313" key="2">
    <source>
        <dbReference type="Proteomes" id="UP000033866"/>
    </source>
</evidence>
<reference evidence="1 2" key="1">
    <citation type="journal article" date="2015" name="Nature">
        <title>rRNA introns, odd ribosomes, and small enigmatic genomes across a large radiation of phyla.</title>
        <authorList>
            <person name="Brown C.T."/>
            <person name="Hug L.A."/>
            <person name="Thomas B.C."/>
            <person name="Sharon I."/>
            <person name="Castelle C.J."/>
            <person name="Singh A."/>
            <person name="Wilkins M.J."/>
            <person name="Williams K.H."/>
            <person name="Banfield J.F."/>
        </authorList>
    </citation>
    <scope>NUCLEOTIDE SEQUENCE [LARGE SCALE GENOMIC DNA]</scope>
</reference>
<accession>A0A0G0B4M8</accession>
<evidence type="ECO:0000313" key="1">
    <source>
        <dbReference type="EMBL" id="KKP64363.1"/>
    </source>
</evidence>
<proteinExistence type="predicted"/>
<dbReference type="EMBL" id="LBPV01000047">
    <property type="protein sequence ID" value="KKP64363.1"/>
    <property type="molecule type" value="Genomic_DNA"/>
</dbReference>
<gene>
    <name evidence="1" type="ORF">UR61_C0047G0005</name>
</gene>
<protein>
    <submittedName>
        <fullName evidence="1">Uncharacterized protein</fullName>
    </submittedName>
</protein>